<feature type="compositionally biased region" description="Low complexity" evidence="1">
    <location>
        <begin position="363"/>
        <end position="395"/>
    </location>
</feature>
<evidence type="ECO:0000256" key="2">
    <source>
        <dbReference type="SAM" id="Phobius"/>
    </source>
</evidence>
<comment type="caution">
    <text evidence="3">The sequence shown here is derived from an EMBL/GenBank/DDBJ whole genome shotgun (WGS) entry which is preliminary data.</text>
</comment>
<feature type="compositionally biased region" description="Basic and acidic residues" evidence="1">
    <location>
        <begin position="326"/>
        <end position="361"/>
    </location>
</feature>
<feature type="transmembrane region" description="Helical" evidence="2">
    <location>
        <begin position="504"/>
        <end position="523"/>
    </location>
</feature>
<dbReference type="Proteomes" id="UP001500630">
    <property type="component" value="Unassembled WGS sequence"/>
</dbReference>
<gene>
    <name evidence="3" type="ORF">GCM10022419_088350</name>
</gene>
<keyword evidence="2" id="KW-0812">Transmembrane</keyword>
<evidence type="ECO:0000313" key="4">
    <source>
        <dbReference type="Proteomes" id="UP001500630"/>
    </source>
</evidence>
<keyword evidence="2" id="KW-0472">Membrane</keyword>
<reference evidence="4" key="1">
    <citation type="journal article" date="2019" name="Int. J. Syst. Evol. Microbiol.">
        <title>The Global Catalogue of Microorganisms (GCM) 10K type strain sequencing project: providing services to taxonomists for standard genome sequencing and annotation.</title>
        <authorList>
            <consortium name="The Broad Institute Genomics Platform"/>
            <consortium name="The Broad Institute Genome Sequencing Center for Infectious Disease"/>
            <person name="Wu L."/>
            <person name="Ma J."/>
        </authorList>
    </citation>
    <scope>NUCLEOTIDE SEQUENCE [LARGE SCALE GENOMIC DNA]</scope>
    <source>
        <strain evidence="4">JCM 17326</strain>
    </source>
</reference>
<sequence>MGRYSSVDWIRFEWDERRTGLGPVQSSLEDTRGWYHQLGPWLDPGPAAGVSICRLVVDERVVVLARTRSGGSDSRRTLRVHAYLGGSVTRPSAMPNVRQALALAPGWAAQLPEDPEPLDLARLLAPYAESSVILDRQARAGAAALAPIVSELLRGHREALSVASHGQAIVQLWGLVDVLDQVLGLSPETFSTYESDDLKQGAEVIFLQQWPGPSSRAARRWRVDLRAPDQDDLYGEIAAMVVGAYAHRQLGALVKRLGITEGMPLEERVERLISAAQEPPAAPRATQEPVRPASRADPAEPWAPRPPARPSPDRATQPRLPPQSRALEDRALEDRAQEGRVGEGRAQEGRTTERRMQEGRAAEGGAQEGSSSADSEARGPSSPGAAAGSRSGLASPLPPSDAHPDARPFVLRDVFEDFRADLADATTAAQARGILEDVRAWAATQRPAEVRPRLLTLVPELERLLPDDQVNPVLRALLTPAPPPSGQAVAGRPAGRSAWLEPRWLIIVAALSIVIVLQLVAALR</sequence>
<evidence type="ECO:0000256" key="1">
    <source>
        <dbReference type="SAM" id="MobiDB-lite"/>
    </source>
</evidence>
<feature type="compositionally biased region" description="Pro residues" evidence="1">
    <location>
        <begin position="301"/>
        <end position="310"/>
    </location>
</feature>
<name>A0ABP6Z0K9_9ACTN</name>
<dbReference type="RefSeq" id="WP_345571696.1">
    <property type="nucleotide sequence ID" value="NZ_BAABDQ010000027.1"/>
</dbReference>
<keyword evidence="4" id="KW-1185">Reference proteome</keyword>
<feature type="region of interest" description="Disordered" evidence="1">
    <location>
        <begin position="275"/>
        <end position="405"/>
    </location>
</feature>
<organism evidence="3 4">
    <name type="scientific">Nonomuraea rosea</name>
    <dbReference type="NCBI Taxonomy" id="638574"/>
    <lineage>
        <taxon>Bacteria</taxon>
        <taxon>Bacillati</taxon>
        <taxon>Actinomycetota</taxon>
        <taxon>Actinomycetes</taxon>
        <taxon>Streptosporangiales</taxon>
        <taxon>Streptosporangiaceae</taxon>
        <taxon>Nonomuraea</taxon>
    </lineage>
</organism>
<dbReference type="EMBL" id="BAABDQ010000027">
    <property type="protein sequence ID" value="GAA3591840.1"/>
    <property type="molecule type" value="Genomic_DNA"/>
</dbReference>
<evidence type="ECO:0000313" key="3">
    <source>
        <dbReference type="EMBL" id="GAA3591840.1"/>
    </source>
</evidence>
<proteinExistence type="predicted"/>
<protein>
    <submittedName>
        <fullName evidence="3">Uncharacterized protein</fullName>
    </submittedName>
</protein>
<keyword evidence="2" id="KW-1133">Transmembrane helix</keyword>
<accession>A0ABP6Z0K9</accession>